<evidence type="ECO:0000313" key="1">
    <source>
        <dbReference type="EMBL" id="KAI2384866.1"/>
    </source>
</evidence>
<accession>A0ACB8UVM4</accession>
<dbReference type="EMBL" id="JALBCA010000066">
    <property type="protein sequence ID" value="KAI2384866.1"/>
    <property type="molecule type" value="Genomic_DNA"/>
</dbReference>
<proteinExistence type="predicted"/>
<comment type="caution">
    <text evidence="1">The sequence shown here is derived from an EMBL/GenBank/DDBJ whole genome shotgun (WGS) entry which is preliminary data.</text>
</comment>
<name>A0ACB8UVM4_9EURO</name>
<organism evidence="1">
    <name type="scientific">Ophidiomyces ophidiicola</name>
    <dbReference type="NCBI Taxonomy" id="1387563"/>
    <lineage>
        <taxon>Eukaryota</taxon>
        <taxon>Fungi</taxon>
        <taxon>Dikarya</taxon>
        <taxon>Ascomycota</taxon>
        <taxon>Pezizomycotina</taxon>
        <taxon>Eurotiomycetes</taxon>
        <taxon>Eurotiomycetidae</taxon>
        <taxon>Onygenales</taxon>
        <taxon>Onygenaceae</taxon>
        <taxon>Ophidiomyces</taxon>
    </lineage>
</organism>
<gene>
    <name evidence="1" type="ORF">LOY88_004389</name>
</gene>
<sequence length="403" mass="45321">MLIKAPNEHEHQTSAIKSMTMADITLVVNELLKAHGAPAILSIEDRRTKYQTVDEFLKEAYRISAHISSLLIYLKSIRQAYLSTAPRPPASRRQTHQSTTSVASLHSSTSTPSSQLQIDQHLNDEERDSVDSSTALLLRDLSSSIENLASAETLRQETQASLLRKKYGYKLNSRLWRWAGGNDAEQQLSRSPEHEEAEDSEKMIKTVRENVLWLLRRRLEGAAEVQRAMVEKRIERAKEKEKSILYKSGRGGDAALQARSEKYQAPVDKDPGTPGVPTRVQDPSVDKDMMADIESQLSPEQLQLFAQENDTMLKHYEDTLSKVQNAEKSLLEIGSLQQTLVSHLSTQEDYINQLVSDATNTHSNIGRGNQELKRARERKSTAQAVFWGTVGLCTGLIIWDAIF</sequence>
<reference evidence="1" key="1">
    <citation type="journal article" date="2022" name="bioRxiv">
        <title>Population genetic analysis of Ophidiomyces ophidiicola, the causative agent of snake fungal disease, indicates recent introductions to the USA.</title>
        <authorList>
            <person name="Ladner J.T."/>
            <person name="Palmer J.M."/>
            <person name="Ettinger C.L."/>
            <person name="Stajich J.E."/>
            <person name="Farrell T.M."/>
            <person name="Glorioso B.M."/>
            <person name="Lawson B."/>
            <person name="Price S.J."/>
            <person name="Stengle A.G."/>
            <person name="Grear D.A."/>
            <person name="Lorch J.M."/>
        </authorList>
    </citation>
    <scope>NUCLEOTIDE SEQUENCE</scope>
    <source>
        <strain evidence="1">NWHC 24266-5</strain>
    </source>
</reference>
<protein>
    <submittedName>
        <fullName evidence="1">Uncharacterized protein</fullName>
    </submittedName>
</protein>